<sequence>MTAELKDLISRRGVMKRQIISFQKFFDSGIITDASTNMELSMRTTRLEASYEDFLAGPTQIELLDSREEQLAERSAVETAYYAAISPAMVLLEAAQTNLRRASQTSSIQRAAEYIRLPNTESAVRLPPISLPEFDGDYKKWHKDLSDIQKLHYLKSSLRNEAAQVIESLETTAANYLPNWKQLRERYDNYRKMVGGHHPRTMQHAINNEGFISHFEKSPERYK</sequence>
<dbReference type="InterPro" id="IPR005312">
    <property type="entry name" value="DUF1759"/>
</dbReference>
<dbReference type="EMBL" id="CARXXK010000001">
    <property type="protein sequence ID" value="CAI6348555.1"/>
    <property type="molecule type" value="Genomic_DNA"/>
</dbReference>
<evidence type="ECO:0000313" key="2">
    <source>
        <dbReference type="Proteomes" id="UP001160148"/>
    </source>
</evidence>
<name>A0AAV0VY63_9HEMI</name>
<dbReference type="AlphaFoldDB" id="A0AAV0VY63"/>
<dbReference type="Pfam" id="PF03564">
    <property type="entry name" value="DUF1759"/>
    <property type="match status" value="1"/>
</dbReference>
<evidence type="ECO:0000313" key="1">
    <source>
        <dbReference type="EMBL" id="CAI6348555.1"/>
    </source>
</evidence>
<dbReference type="PANTHER" id="PTHR22954">
    <property type="entry name" value="RETROVIRAL PROTEASE-RELATED"/>
    <property type="match status" value="1"/>
</dbReference>
<protein>
    <submittedName>
        <fullName evidence="1">Uncharacterized protein</fullName>
    </submittedName>
</protein>
<gene>
    <name evidence="1" type="ORF">MEUPH1_LOCUS5218</name>
</gene>
<organism evidence="1 2">
    <name type="scientific">Macrosiphum euphorbiae</name>
    <name type="common">potato aphid</name>
    <dbReference type="NCBI Taxonomy" id="13131"/>
    <lineage>
        <taxon>Eukaryota</taxon>
        <taxon>Metazoa</taxon>
        <taxon>Ecdysozoa</taxon>
        <taxon>Arthropoda</taxon>
        <taxon>Hexapoda</taxon>
        <taxon>Insecta</taxon>
        <taxon>Pterygota</taxon>
        <taxon>Neoptera</taxon>
        <taxon>Paraneoptera</taxon>
        <taxon>Hemiptera</taxon>
        <taxon>Sternorrhyncha</taxon>
        <taxon>Aphidomorpha</taxon>
        <taxon>Aphidoidea</taxon>
        <taxon>Aphididae</taxon>
        <taxon>Macrosiphini</taxon>
        <taxon>Macrosiphum</taxon>
    </lineage>
</organism>
<keyword evidence="2" id="KW-1185">Reference proteome</keyword>
<proteinExistence type="predicted"/>
<dbReference type="Proteomes" id="UP001160148">
    <property type="component" value="Unassembled WGS sequence"/>
</dbReference>
<comment type="caution">
    <text evidence="1">The sequence shown here is derived from an EMBL/GenBank/DDBJ whole genome shotgun (WGS) entry which is preliminary data.</text>
</comment>
<dbReference type="PANTHER" id="PTHR22954:SF3">
    <property type="entry name" value="PROTEIN CBG08539"/>
    <property type="match status" value="1"/>
</dbReference>
<reference evidence="1 2" key="1">
    <citation type="submission" date="2023-01" db="EMBL/GenBank/DDBJ databases">
        <authorList>
            <person name="Whitehead M."/>
        </authorList>
    </citation>
    <scope>NUCLEOTIDE SEQUENCE [LARGE SCALE GENOMIC DNA]</scope>
</reference>
<accession>A0AAV0VY63</accession>